<dbReference type="EMBL" id="QICM01000005">
    <property type="protein sequence ID" value="PXV68232.1"/>
    <property type="molecule type" value="Genomic_DNA"/>
</dbReference>
<dbReference type="PROSITE" id="PS00356">
    <property type="entry name" value="HTH_LACI_1"/>
    <property type="match status" value="1"/>
</dbReference>
<evidence type="ECO:0000256" key="1">
    <source>
        <dbReference type="ARBA" id="ARBA00022491"/>
    </source>
</evidence>
<accession>A0A1G9UKL0</accession>
<evidence type="ECO:0000313" key="12">
    <source>
        <dbReference type="Proteomes" id="UP000247389"/>
    </source>
</evidence>
<dbReference type="EMBL" id="FOHG01000025">
    <property type="protein sequence ID" value="SET09841.1"/>
    <property type="molecule type" value="Genomic_DNA"/>
</dbReference>
<dbReference type="Pfam" id="PF00356">
    <property type="entry name" value="LacI"/>
    <property type="match status" value="1"/>
</dbReference>
<dbReference type="SUPFAM" id="SSF47413">
    <property type="entry name" value="lambda repressor-like DNA-binding domains"/>
    <property type="match status" value="1"/>
</dbReference>
<dbReference type="InterPro" id="IPR028082">
    <property type="entry name" value="Peripla_BP_I"/>
</dbReference>
<dbReference type="AlphaFoldDB" id="A0A1G9UKL0"/>
<dbReference type="PANTHER" id="PTHR30146">
    <property type="entry name" value="LACI-RELATED TRANSCRIPTIONAL REPRESSOR"/>
    <property type="match status" value="1"/>
</dbReference>
<dbReference type="GO" id="GO:0003700">
    <property type="term" value="F:DNA-binding transcription factor activity"/>
    <property type="evidence" value="ECO:0007669"/>
    <property type="project" value="TreeGrafter"/>
</dbReference>
<evidence type="ECO:0000256" key="2">
    <source>
        <dbReference type="ARBA" id="ARBA00023015"/>
    </source>
</evidence>
<dbReference type="PANTHER" id="PTHR30146:SF148">
    <property type="entry name" value="HTH-TYPE TRANSCRIPTIONAL REPRESSOR PURR-RELATED"/>
    <property type="match status" value="1"/>
</dbReference>
<keyword evidence="11" id="KW-1185">Reference proteome</keyword>
<dbReference type="SUPFAM" id="SSF53822">
    <property type="entry name" value="Periplasmic binding protein-like I"/>
    <property type="match status" value="1"/>
</dbReference>
<dbReference type="Proteomes" id="UP000247389">
    <property type="component" value="Unassembled WGS sequence"/>
</dbReference>
<evidence type="ECO:0000256" key="4">
    <source>
        <dbReference type="ARBA" id="ARBA00023163"/>
    </source>
</evidence>
<evidence type="ECO:0000313" key="8">
    <source>
        <dbReference type="EMBL" id="SET09841.1"/>
    </source>
</evidence>
<dbReference type="RefSeq" id="WP_089655175.1">
    <property type="nucleotide sequence ID" value="NZ_FNBJ01000025.1"/>
</dbReference>
<evidence type="ECO:0000313" key="13">
    <source>
        <dbReference type="Proteomes" id="UP000295758"/>
    </source>
</evidence>
<dbReference type="InterPro" id="IPR000843">
    <property type="entry name" value="HTH_LacI"/>
</dbReference>
<evidence type="ECO:0000256" key="3">
    <source>
        <dbReference type="ARBA" id="ARBA00023125"/>
    </source>
</evidence>
<keyword evidence="1" id="KW-0678">Repressor</keyword>
<evidence type="ECO:0000313" key="7">
    <source>
        <dbReference type="EMBL" id="SDF80670.1"/>
    </source>
</evidence>
<reference evidence="10 11" key="1">
    <citation type="submission" date="2016-10" db="EMBL/GenBank/DDBJ databases">
        <authorList>
            <person name="Varghese N."/>
            <person name="Submissions S."/>
        </authorList>
    </citation>
    <scope>NUCLEOTIDE SEQUENCE [LARGE SCALE GENOMIC DNA]</scope>
    <source>
        <strain evidence="7 11">WG2</strain>
        <strain evidence="8 10">WG5</strain>
    </source>
</reference>
<evidence type="ECO:0000313" key="6">
    <source>
        <dbReference type="EMBL" id="PXV68232.1"/>
    </source>
</evidence>
<dbReference type="InterPro" id="IPR001761">
    <property type="entry name" value="Peripla_BP/Lac1_sug-bd_dom"/>
</dbReference>
<dbReference type="InterPro" id="IPR010982">
    <property type="entry name" value="Lambda_DNA-bd_dom_sf"/>
</dbReference>
<evidence type="ECO:0000313" key="11">
    <source>
        <dbReference type="Proteomes" id="UP000199519"/>
    </source>
</evidence>
<evidence type="ECO:0000313" key="10">
    <source>
        <dbReference type="Proteomes" id="UP000198612"/>
    </source>
</evidence>
<dbReference type="Proteomes" id="UP000198612">
    <property type="component" value="Unassembled WGS sequence"/>
</dbReference>
<dbReference type="EMBL" id="SOAA01000001">
    <property type="protein sequence ID" value="TDS35428.1"/>
    <property type="molecule type" value="Genomic_DNA"/>
</dbReference>
<keyword evidence="3" id="KW-0238">DNA-binding</keyword>
<sequence>MRVTIKDIAKEANVSVTTVSRVLNNKPDVGDDTRAKILKIIDEMNYNPNSVARGLVMQKTHTIGLIIPDISNPFFPQIVRAVEDKAQKLGYSVILFNTDNHLERERKAVELFKSKQLDGLIVSLSLGNEKILKDLKAENYPVVQIDRSVLDHHYPLISIDNKKSAYQMVQYMIKKGYKKIAHISGDLNTTTARDRLEGYKKALKKYGIPIKNKYIIEGEYTQNSAYQAMQSLLNLKNRPKAIFAANDLSAAGVYKALFEADLKIPEDMAVAGHDDINLASLLKPELTTMRQPKYEMGERAVTILLKMINQQNFEIKDQILTTDLIIRESV</sequence>
<proteinExistence type="predicted"/>
<keyword evidence="4" id="KW-0804">Transcription</keyword>
<dbReference type="Gene3D" id="1.10.260.40">
    <property type="entry name" value="lambda repressor-like DNA-binding domains"/>
    <property type="match status" value="1"/>
</dbReference>
<dbReference type="SMART" id="SM00354">
    <property type="entry name" value="HTH_LACI"/>
    <property type="match status" value="1"/>
</dbReference>
<dbReference type="GO" id="GO:0000976">
    <property type="term" value="F:transcription cis-regulatory region binding"/>
    <property type="evidence" value="ECO:0007669"/>
    <property type="project" value="TreeGrafter"/>
</dbReference>
<dbReference type="Gene3D" id="3.40.50.2300">
    <property type="match status" value="2"/>
</dbReference>
<dbReference type="EMBL" id="FNBJ01000025">
    <property type="protein sequence ID" value="SDF80670.1"/>
    <property type="molecule type" value="Genomic_DNA"/>
</dbReference>
<dbReference type="Proteomes" id="UP000199519">
    <property type="component" value="Unassembled WGS sequence"/>
</dbReference>
<dbReference type="CDD" id="cd06267">
    <property type="entry name" value="PBP1_LacI_sugar_binding-like"/>
    <property type="match status" value="1"/>
</dbReference>
<dbReference type="Proteomes" id="UP000295758">
    <property type="component" value="Unassembled WGS sequence"/>
</dbReference>
<feature type="domain" description="HTH lacI-type" evidence="5">
    <location>
        <begin position="3"/>
        <end position="57"/>
    </location>
</feature>
<organism evidence="6 12">
    <name type="scientific">Halanaerobium congolense</name>
    <dbReference type="NCBI Taxonomy" id="54121"/>
    <lineage>
        <taxon>Bacteria</taxon>
        <taxon>Bacillati</taxon>
        <taxon>Bacillota</taxon>
        <taxon>Clostridia</taxon>
        <taxon>Halanaerobiales</taxon>
        <taxon>Halanaerobiaceae</taxon>
        <taxon>Halanaerobium</taxon>
    </lineage>
</organism>
<keyword evidence="2" id="KW-0805">Transcription regulation</keyword>
<evidence type="ECO:0000313" key="9">
    <source>
        <dbReference type="EMBL" id="TDS35428.1"/>
    </source>
</evidence>
<dbReference type="PROSITE" id="PS50932">
    <property type="entry name" value="HTH_LACI_2"/>
    <property type="match status" value="1"/>
</dbReference>
<evidence type="ECO:0000259" key="5">
    <source>
        <dbReference type="PROSITE" id="PS50932"/>
    </source>
</evidence>
<dbReference type="Pfam" id="PF00532">
    <property type="entry name" value="Peripla_BP_1"/>
    <property type="match status" value="1"/>
</dbReference>
<reference evidence="9 13" key="3">
    <citation type="submission" date="2019-03" db="EMBL/GenBank/DDBJ databases">
        <title>Deep subsurface shale carbon reservoir microbial communities from Ohio and West Virginia, USA.</title>
        <authorList>
            <person name="Wrighton K."/>
        </authorList>
    </citation>
    <scope>NUCLEOTIDE SEQUENCE [LARGE SCALE GENOMIC DNA]</scope>
    <source>
        <strain evidence="9 13">UTICA-S4D12</strain>
    </source>
</reference>
<dbReference type="CDD" id="cd01392">
    <property type="entry name" value="HTH_LacI"/>
    <property type="match status" value="1"/>
</dbReference>
<reference evidence="6 12" key="2">
    <citation type="submission" date="2018-04" db="EMBL/GenBank/DDBJ databases">
        <title>Subsurface microbial communities from deep shales in Ohio and West Virginia, USA.</title>
        <authorList>
            <person name="Wrighton K."/>
        </authorList>
    </citation>
    <scope>NUCLEOTIDE SEQUENCE [LARGE SCALE GENOMIC DNA]</scope>
    <source>
        <strain evidence="6 12">MSL28</strain>
    </source>
</reference>
<dbReference type="PRINTS" id="PR00036">
    <property type="entry name" value="HTHLACI"/>
</dbReference>
<protein>
    <submittedName>
        <fullName evidence="6">LacI family transcriptional regulator</fullName>
    </submittedName>
    <submittedName>
        <fullName evidence="7">Transcriptional regulator, LacI family</fullName>
    </submittedName>
</protein>
<name>A0A1G9UKL0_9FIRM</name>
<gene>
    <name evidence="9" type="ORF">BY453_101147</name>
    <name evidence="6" type="ORF">C8C78_10524</name>
    <name evidence="7" type="ORF">SAMN04488598_12525</name>
    <name evidence="8" type="ORF">SAMN04515652_12525</name>
</gene>